<accession>A0ABU0K6R5</accession>
<name>A0ABU0K6R5_9BACL</name>
<evidence type="ECO:0000256" key="1">
    <source>
        <dbReference type="SAM" id="Phobius"/>
    </source>
</evidence>
<protein>
    <submittedName>
        <fullName evidence="2">Uncharacterized protein</fullName>
    </submittedName>
</protein>
<feature type="transmembrane region" description="Helical" evidence="1">
    <location>
        <begin position="79"/>
        <end position="99"/>
    </location>
</feature>
<dbReference type="GeneID" id="301328292"/>
<dbReference type="Proteomes" id="UP001226720">
    <property type="component" value="Unassembled WGS sequence"/>
</dbReference>
<reference evidence="2" key="1">
    <citation type="submission" date="2023-07" db="EMBL/GenBank/DDBJ databases">
        <title>Genomic Encyclopedia of Type Strains, Phase IV (KMG-IV): sequencing the most valuable type-strain genomes for metagenomic binning, comparative biology and taxonomic classification.</title>
        <authorList>
            <person name="Goeker M."/>
        </authorList>
    </citation>
    <scope>NUCLEOTIDE SEQUENCE [LARGE SCALE GENOMIC DNA]</scope>
    <source>
        <strain evidence="2">JSM 076093</strain>
    </source>
</reference>
<evidence type="ECO:0000313" key="3">
    <source>
        <dbReference type="Proteomes" id="UP001226720"/>
    </source>
</evidence>
<sequence length="392" mass="45398">MYQLIPLFGLLLILVALITLFLKSDKSEPYLLLKLIGFTILGGFTFEWNDWKLPLGFLIFLLVSRNIRINANVKKRAAYVGLLVYLLSILIPFVGTTIFEWPREIELQNTNFYNGSLVEEWENVHNEFSYLEHGVKIKHFKLMMNDEGDLQDLQMDMEENGHPQNVHYRIRLSENDKKLIVKRQKVERVQYYQNGEPLYMQASFFLAQLDLIKKPMLDHNGIESYTLRSDGQRRGFGITDGMNYRIDTAGKHKLEKSELPVNAILVDVCGSNCSVYEHFLFDVRSSDGVSKSAVLDVASKNSPEVRQWFKKHTGDAIGYEENGEYVLITDSKKEQVTNAEFDLALKETPLVDYQQSENMWEVTVTNPYGEAPHEMRFTLDGKEREVMEVHFE</sequence>
<dbReference type="RefSeq" id="WP_301552641.1">
    <property type="nucleotide sequence ID" value="NZ_JAQRMZ010000009.1"/>
</dbReference>
<comment type="caution">
    <text evidence="2">The sequence shown here is derived from an EMBL/GenBank/DDBJ whole genome shotgun (WGS) entry which is preliminary data.</text>
</comment>
<keyword evidence="1" id="KW-1133">Transmembrane helix</keyword>
<dbReference type="EMBL" id="JAUSWM010000005">
    <property type="protein sequence ID" value="MDQ0483984.1"/>
    <property type="molecule type" value="Genomic_DNA"/>
</dbReference>
<proteinExistence type="predicted"/>
<keyword evidence="3" id="KW-1185">Reference proteome</keyword>
<organism evidence="2 3">
    <name type="scientific">Guptibacillus hwajinpoensis</name>
    <dbReference type="NCBI Taxonomy" id="208199"/>
    <lineage>
        <taxon>Bacteria</taxon>
        <taxon>Bacillati</taxon>
        <taxon>Bacillota</taxon>
        <taxon>Bacilli</taxon>
        <taxon>Bacillales</taxon>
        <taxon>Guptibacillaceae</taxon>
        <taxon>Guptibacillus</taxon>
    </lineage>
</organism>
<evidence type="ECO:0000313" key="2">
    <source>
        <dbReference type="EMBL" id="MDQ0483984.1"/>
    </source>
</evidence>
<keyword evidence="1" id="KW-0472">Membrane</keyword>
<feature type="transmembrane region" description="Helical" evidence="1">
    <location>
        <begin position="51"/>
        <end position="67"/>
    </location>
</feature>
<gene>
    <name evidence="2" type="ORF">QO000_002968</name>
</gene>
<keyword evidence="1" id="KW-0812">Transmembrane</keyword>